<feature type="region of interest" description="Disordered" evidence="1">
    <location>
        <begin position="136"/>
        <end position="169"/>
    </location>
</feature>
<dbReference type="AlphaFoldDB" id="A0A7X6JWC3"/>
<feature type="chain" id="PRO_5030805140" evidence="2">
    <location>
        <begin position="23"/>
        <end position="343"/>
    </location>
</feature>
<feature type="signal peptide" evidence="2">
    <location>
        <begin position="1"/>
        <end position="22"/>
    </location>
</feature>
<feature type="compositionally biased region" description="Basic and acidic residues" evidence="1">
    <location>
        <begin position="24"/>
        <end position="33"/>
    </location>
</feature>
<sequence>MRRGAAYVAALAGLLCALSAAADAPDRSPRPDLRPGPAAAPVAAAPAPVTADPAADVQPGVARVVVTATALAPRASLRPAGRPGSGIAEPEPAPAAVAAVAPPPAIERRGLFGGIFRPQDQPRPGVPAVAGTFAADRSPRPEVRPDGLEQRVRAAATRQTPSRVAQSGTRGALCGVPGLVGDRLEPITGRISGCGVADPVRLREVDGIALSTPATVNCQTARALQEWVQRSLVPTVGRRGGGVSSLRVVASYACRTRNNQAGARISEHGRGNAIDIAGIGLANGTELTVLGGWRDNRTGPILRELHRGACGPFGTVLGPNSDRFHQDHLHFDTASYRSGPYCR</sequence>
<evidence type="ECO:0000313" key="4">
    <source>
        <dbReference type="EMBL" id="NKX44232.1"/>
    </source>
</evidence>
<name>A0A7X6JWC3_9RHOB</name>
<feature type="compositionally biased region" description="Low complexity" evidence="1">
    <location>
        <begin position="35"/>
        <end position="45"/>
    </location>
</feature>
<proteinExistence type="predicted"/>
<feature type="compositionally biased region" description="Basic and acidic residues" evidence="1">
    <location>
        <begin position="137"/>
        <end position="152"/>
    </location>
</feature>
<gene>
    <name evidence="4" type="ORF">HCU73_06480</name>
</gene>
<feature type="compositionally biased region" description="Polar residues" evidence="1">
    <location>
        <begin position="157"/>
        <end position="169"/>
    </location>
</feature>
<organism evidence="4 5">
    <name type="scientific">Roseicyclus persicicus</name>
    <dbReference type="NCBI Taxonomy" id="2650661"/>
    <lineage>
        <taxon>Bacteria</taxon>
        <taxon>Pseudomonadati</taxon>
        <taxon>Pseudomonadota</taxon>
        <taxon>Alphaproteobacteria</taxon>
        <taxon>Rhodobacterales</taxon>
        <taxon>Roseobacteraceae</taxon>
        <taxon>Roseicyclus</taxon>
    </lineage>
</organism>
<dbReference type="EMBL" id="JAAZQQ010000002">
    <property type="protein sequence ID" value="NKX44232.1"/>
    <property type="molecule type" value="Genomic_DNA"/>
</dbReference>
<evidence type="ECO:0000256" key="2">
    <source>
        <dbReference type="SAM" id="SignalP"/>
    </source>
</evidence>
<keyword evidence="2" id="KW-0732">Signal</keyword>
<dbReference type="InterPro" id="IPR009683">
    <property type="entry name" value="Extensin-like_C"/>
</dbReference>
<dbReference type="RefSeq" id="WP_168622619.1">
    <property type="nucleotide sequence ID" value="NZ_JAAZQQ010000002.1"/>
</dbReference>
<dbReference type="Proteomes" id="UP000526408">
    <property type="component" value="Unassembled WGS sequence"/>
</dbReference>
<dbReference type="Pfam" id="PF06904">
    <property type="entry name" value="Extensin-like_C"/>
    <property type="match status" value="1"/>
</dbReference>
<feature type="domain" description="Extensin-like C-terminal" evidence="3">
    <location>
        <begin position="192"/>
        <end position="343"/>
    </location>
</feature>
<reference evidence="4 5" key="1">
    <citation type="submission" date="2020-04" db="EMBL/GenBank/DDBJ databases">
        <authorList>
            <person name="Yoon J."/>
        </authorList>
    </citation>
    <scope>NUCLEOTIDE SEQUENCE [LARGE SCALE GENOMIC DNA]</scope>
    <source>
        <strain evidence="4 5">KMU-115</strain>
    </source>
</reference>
<keyword evidence="5" id="KW-1185">Reference proteome</keyword>
<feature type="region of interest" description="Disordered" evidence="1">
    <location>
        <begin position="23"/>
        <end position="45"/>
    </location>
</feature>
<protein>
    <submittedName>
        <fullName evidence="4">Extensin family protein</fullName>
    </submittedName>
</protein>
<accession>A0A7X6JWC3</accession>
<evidence type="ECO:0000256" key="1">
    <source>
        <dbReference type="SAM" id="MobiDB-lite"/>
    </source>
</evidence>
<comment type="caution">
    <text evidence="4">The sequence shown here is derived from an EMBL/GenBank/DDBJ whole genome shotgun (WGS) entry which is preliminary data.</text>
</comment>
<evidence type="ECO:0000259" key="3">
    <source>
        <dbReference type="Pfam" id="PF06904"/>
    </source>
</evidence>
<evidence type="ECO:0000313" key="5">
    <source>
        <dbReference type="Proteomes" id="UP000526408"/>
    </source>
</evidence>